<feature type="region of interest" description="Disordered" evidence="1">
    <location>
        <begin position="22"/>
        <end position="84"/>
    </location>
</feature>
<feature type="chain" id="PRO_5045539394" evidence="2">
    <location>
        <begin position="22"/>
        <end position="174"/>
    </location>
</feature>
<organism evidence="3 4">
    <name type="scientific">Arthrobacter deserti</name>
    <dbReference type="NCBI Taxonomy" id="1742687"/>
    <lineage>
        <taxon>Bacteria</taxon>
        <taxon>Bacillati</taxon>
        <taxon>Actinomycetota</taxon>
        <taxon>Actinomycetes</taxon>
        <taxon>Micrococcales</taxon>
        <taxon>Micrococcaceae</taxon>
        <taxon>Arthrobacter</taxon>
    </lineage>
</organism>
<evidence type="ECO:0000313" key="3">
    <source>
        <dbReference type="EMBL" id="NKX52710.1"/>
    </source>
</evidence>
<accession>A0ABX1JV97</accession>
<protein>
    <submittedName>
        <fullName evidence="3">Zinc metallopeptidase</fullName>
    </submittedName>
</protein>
<keyword evidence="4" id="KW-1185">Reference proteome</keyword>
<name>A0ABX1JV97_9MICC</name>
<reference evidence="3 4" key="1">
    <citation type="submission" date="2020-04" db="EMBL/GenBank/DDBJ databases">
        <authorList>
            <person name="Liu S."/>
        </authorList>
    </citation>
    <scope>NUCLEOTIDE SEQUENCE [LARGE SCALE GENOMIC DNA]</scope>
    <source>
        <strain evidence="3 4">CGMCC 1.15091</strain>
    </source>
</reference>
<evidence type="ECO:0000256" key="2">
    <source>
        <dbReference type="SAM" id="SignalP"/>
    </source>
</evidence>
<sequence>MALCSTALGLALLLTACLPQAVPGNPDDGPVRPGTAAPEPDRRPGGSARGGPGVGPGDTAAGCVAPANAEVEDIDPEDSPAKPWFRPGGAELVGEFETAALSERYARFVAEAAAIWSESPCLHAVPVPACPAGANCVTVEEDDSRTRGTDGEMEWTGWGPYMESASITIYTRPL</sequence>
<evidence type="ECO:0000313" key="4">
    <source>
        <dbReference type="Proteomes" id="UP000523795"/>
    </source>
</evidence>
<evidence type="ECO:0000256" key="1">
    <source>
        <dbReference type="SAM" id="MobiDB-lite"/>
    </source>
</evidence>
<dbReference type="Proteomes" id="UP000523795">
    <property type="component" value="Unassembled WGS sequence"/>
</dbReference>
<dbReference type="EMBL" id="JAAZSR010000686">
    <property type="protein sequence ID" value="NKX52710.1"/>
    <property type="molecule type" value="Genomic_DNA"/>
</dbReference>
<feature type="non-terminal residue" evidence="3">
    <location>
        <position position="174"/>
    </location>
</feature>
<feature type="signal peptide" evidence="2">
    <location>
        <begin position="1"/>
        <end position="21"/>
    </location>
</feature>
<comment type="caution">
    <text evidence="3">The sequence shown here is derived from an EMBL/GenBank/DDBJ whole genome shotgun (WGS) entry which is preliminary data.</text>
</comment>
<keyword evidence="2" id="KW-0732">Signal</keyword>
<proteinExistence type="predicted"/>
<gene>
    <name evidence="3" type="ORF">HER39_19470</name>
</gene>
<feature type="compositionally biased region" description="Gly residues" evidence="1">
    <location>
        <begin position="47"/>
        <end position="56"/>
    </location>
</feature>